<dbReference type="RefSeq" id="WP_077808292.1">
    <property type="nucleotide sequence ID" value="NZ_BJXS01000004.1"/>
</dbReference>
<dbReference type="PANTHER" id="PTHR42866:SF2">
    <property type="entry name" value="3-DEOXY-MANNO-OCTULOSONATE CYTIDYLYLTRANSFERASE, MITOCHONDRIAL"/>
    <property type="match status" value="1"/>
</dbReference>
<gene>
    <name evidence="4" type="ORF">A0U93_03130</name>
</gene>
<dbReference type="CDD" id="cd02517">
    <property type="entry name" value="CMP-KDO-Synthetase"/>
    <property type="match status" value="1"/>
</dbReference>
<organism evidence="4 5">
    <name type="scientific">Neoasaia chiangmaiensis</name>
    <dbReference type="NCBI Taxonomy" id="320497"/>
    <lineage>
        <taxon>Bacteria</taxon>
        <taxon>Pseudomonadati</taxon>
        <taxon>Pseudomonadota</taxon>
        <taxon>Alphaproteobacteria</taxon>
        <taxon>Acetobacterales</taxon>
        <taxon>Acetobacteraceae</taxon>
        <taxon>Neoasaia</taxon>
    </lineage>
</organism>
<accession>A0A1U9KTS2</accession>
<dbReference type="Pfam" id="PF02348">
    <property type="entry name" value="CTP_transf_3"/>
    <property type="match status" value="1"/>
</dbReference>
<dbReference type="GO" id="GO:0005829">
    <property type="term" value="C:cytosol"/>
    <property type="evidence" value="ECO:0007669"/>
    <property type="project" value="TreeGrafter"/>
</dbReference>
<name>A0A1U9KTS2_9PROT</name>
<keyword evidence="5" id="KW-1185">Reference proteome</keyword>
<dbReference type="STRING" id="320497.A0U93_03130"/>
<reference evidence="4 5" key="1">
    <citation type="submission" date="2016-03" db="EMBL/GenBank/DDBJ databases">
        <title>Acetic acid bacteria sequencing.</title>
        <authorList>
            <person name="Brandt J."/>
            <person name="Jakob F."/>
            <person name="Vogel R.F."/>
        </authorList>
    </citation>
    <scope>NUCLEOTIDE SEQUENCE [LARGE SCALE GENOMIC DNA]</scope>
    <source>
        <strain evidence="4 5">NBRC 101099</strain>
    </source>
</reference>
<dbReference type="GO" id="GO:0008690">
    <property type="term" value="F:3-deoxy-manno-octulosonate cytidylyltransferase activity"/>
    <property type="evidence" value="ECO:0007669"/>
    <property type="project" value="InterPro"/>
</dbReference>
<dbReference type="EMBL" id="CP014691">
    <property type="protein sequence ID" value="AQS89238.1"/>
    <property type="molecule type" value="Genomic_DNA"/>
</dbReference>
<evidence type="ECO:0000313" key="5">
    <source>
        <dbReference type="Proteomes" id="UP000188604"/>
    </source>
</evidence>
<dbReference type="OrthoDB" id="9815559at2"/>
<evidence type="ECO:0000256" key="3">
    <source>
        <dbReference type="ARBA" id="ARBA00022985"/>
    </source>
</evidence>
<dbReference type="Proteomes" id="UP000188604">
    <property type="component" value="Chromosome"/>
</dbReference>
<keyword evidence="3" id="KW-0448">Lipopolysaccharide biosynthesis</keyword>
<dbReference type="PANTHER" id="PTHR42866">
    <property type="entry name" value="3-DEOXY-MANNO-OCTULOSONATE CYTIDYLYLTRANSFERASE"/>
    <property type="match status" value="1"/>
</dbReference>
<dbReference type="GO" id="GO:0009103">
    <property type="term" value="P:lipopolysaccharide biosynthetic process"/>
    <property type="evidence" value="ECO:0007669"/>
    <property type="project" value="UniProtKB-KW"/>
</dbReference>
<dbReference type="NCBIfam" id="NF003948">
    <property type="entry name" value="PRK05450.1-1"/>
    <property type="match status" value="1"/>
</dbReference>
<dbReference type="InterPro" id="IPR029044">
    <property type="entry name" value="Nucleotide-diphossugar_trans"/>
</dbReference>
<protein>
    <submittedName>
        <fullName evidence="4">3-deoxy-manno-octulosonate cytidylyltransferase</fullName>
    </submittedName>
</protein>
<dbReference type="InterPro" id="IPR003329">
    <property type="entry name" value="Cytidylyl_trans"/>
</dbReference>
<keyword evidence="1 4" id="KW-0808">Transferase</keyword>
<dbReference type="AlphaFoldDB" id="A0A1U9KTS2"/>
<dbReference type="InterPro" id="IPR004528">
    <property type="entry name" value="KdsB"/>
</dbReference>
<dbReference type="KEGG" id="nch:A0U93_03130"/>
<dbReference type="Gene3D" id="3.90.550.10">
    <property type="entry name" value="Spore Coat Polysaccharide Biosynthesis Protein SpsA, Chain A"/>
    <property type="match status" value="1"/>
</dbReference>
<dbReference type="NCBIfam" id="TIGR00466">
    <property type="entry name" value="kdsB"/>
    <property type="match status" value="1"/>
</dbReference>
<sequence length="242" mass="26035">MNTIVLIPSRLGSTRLPNKALAEIGGQPMIVRVVRQALAADIGPVVVATADEAIATAVRPLGVKAILTDPLLPSGSDRVHAALEIIDPEESFDRVVNLQGDLPLFAPNDLQRVVSTLDDTPFDVGTLVAPIENERETVANSIVKVACAFPADIRVARALYFSRAPIPWGAGPLWHHVGVYAWRRAALRRFVALSPSPLEQRESLEQLRVLEAGMSIGCAAIEQAPLGVDTPDDLARVRAHFV</sequence>
<dbReference type="SUPFAM" id="SSF53448">
    <property type="entry name" value="Nucleotide-diphospho-sugar transferases"/>
    <property type="match status" value="1"/>
</dbReference>
<evidence type="ECO:0000313" key="4">
    <source>
        <dbReference type="EMBL" id="AQS89238.1"/>
    </source>
</evidence>
<proteinExistence type="predicted"/>
<dbReference type="NCBIfam" id="NF003952">
    <property type="entry name" value="PRK05450.1-5"/>
    <property type="match status" value="1"/>
</dbReference>
<keyword evidence="2 4" id="KW-0548">Nucleotidyltransferase</keyword>
<evidence type="ECO:0000256" key="2">
    <source>
        <dbReference type="ARBA" id="ARBA00022695"/>
    </source>
</evidence>
<evidence type="ECO:0000256" key="1">
    <source>
        <dbReference type="ARBA" id="ARBA00022679"/>
    </source>
</evidence>